<evidence type="ECO:0000313" key="3">
    <source>
        <dbReference type="Proteomes" id="UP000807025"/>
    </source>
</evidence>
<dbReference type="Gene3D" id="3.30.460.10">
    <property type="entry name" value="Beta Polymerase, domain 2"/>
    <property type="match status" value="1"/>
</dbReference>
<organism evidence="2 3">
    <name type="scientific">Pleurotus eryngii</name>
    <name type="common">Boletus of the steppes</name>
    <dbReference type="NCBI Taxonomy" id="5323"/>
    <lineage>
        <taxon>Eukaryota</taxon>
        <taxon>Fungi</taxon>
        <taxon>Dikarya</taxon>
        <taxon>Basidiomycota</taxon>
        <taxon>Agaricomycotina</taxon>
        <taxon>Agaricomycetes</taxon>
        <taxon>Agaricomycetidae</taxon>
        <taxon>Agaricales</taxon>
        <taxon>Pleurotineae</taxon>
        <taxon>Pleurotaceae</taxon>
        <taxon>Pleurotus</taxon>
    </lineage>
</organism>
<feature type="region of interest" description="Disordered" evidence="1">
    <location>
        <begin position="26"/>
        <end position="54"/>
    </location>
</feature>
<gene>
    <name evidence="2" type="ORF">BDN71DRAFT_1439826</name>
</gene>
<evidence type="ECO:0000256" key="1">
    <source>
        <dbReference type="SAM" id="MobiDB-lite"/>
    </source>
</evidence>
<dbReference type="OrthoDB" id="21330at2759"/>
<sequence length="196" mass="21730">MQALRRICRPTQRSLSTTPWFVDTEAFLQRPPPPHLTENPLTTRPPPLPKDAPHTIKELHSQLASSPHLEPSTLVVDRSLGRVMGPPLPLRKPQGRHKRGGTNAGESAFDIPGGVWNWVILAQVKEGTESKGGIESVVRLVRKTLLGMSPPLPLGVNPKKKMHNGWAMVDAGDFAVHVLSKQAKERYFTQIEGDQW</sequence>
<proteinExistence type="predicted"/>
<dbReference type="InterPro" id="IPR043519">
    <property type="entry name" value="NT_sf"/>
</dbReference>
<comment type="caution">
    <text evidence="2">The sequence shown here is derived from an EMBL/GenBank/DDBJ whole genome shotgun (WGS) entry which is preliminary data.</text>
</comment>
<evidence type="ECO:0000313" key="2">
    <source>
        <dbReference type="EMBL" id="KAF9500929.1"/>
    </source>
</evidence>
<accession>A0A9P6A7C3</accession>
<protein>
    <submittedName>
        <fullName evidence="2">Uncharacterized protein</fullName>
    </submittedName>
</protein>
<dbReference type="AlphaFoldDB" id="A0A9P6A7C3"/>
<dbReference type="EMBL" id="MU154525">
    <property type="protein sequence ID" value="KAF9500929.1"/>
    <property type="molecule type" value="Genomic_DNA"/>
</dbReference>
<name>A0A9P6A7C3_PLEER</name>
<dbReference type="Proteomes" id="UP000807025">
    <property type="component" value="Unassembled WGS sequence"/>
</dbReference>
<reference evidence="2" key="1">
    <citation type="submission" date="2020-11" db="EMBL/GenBank/DDBJ databases">
        <authorList>
            <consortium name="DOE Joint Genome Institute"/>
            <person name="Ahrendt S."/>
            <person name="Riley R."/>
            <person name="Andreopoulos W."/>
            <person name="Labutti K."/>
            <person name="Pangilinan J."/>
            <person name="Ruiz-Duenas F.J."/>
            <person name="Barrasa J.M."/>
            <person name="Sanchez-Garcia M."/>
            <person name="Camarero S."/>
            <person name="Miyauchi S."/>
            <person name="Serrano A."/>
            <person name="Linde D."/>
            <person name="Babiker R."/>
            <person name="Drula E."/>
            <person name="Ayuso-Fernandez I."/>
            <person name="Pacheco R."/>
            <person name="Padilla G."/>
            <person name="Ferreira P."/>
            <person name="Barriuso J."/>
            <person name="Kellner H."/>
            <person name="Castanera R."/>
            <person name="Alfaro M."/>
            <person name="Ramirez L."/>
            <person name="Pisabarro A.G."/>
            <person name="Kuo A."/>
            <person name="Tritt A."/>
            <person name="Lipzen A."/>
            <person name="He G."/>
            <person name="Yan M."/>
            <person name="Ng V."/>
            <person name="Cullen D."/>
            <person name="Martin F."/>
            <person name="Rosso M.-N."/>
            <person name="Henrissat B."/>
            <person name="Hibbett D."/>
            <person name="Martinez A.T."/>
            <person name="Grigoriev I.V."/>
        </authorList>
    </citation>
    <scope>NUCLEOTIDE SEQUENCE</scope>
    <source>
        <strain evidence="2">ATCC 90797</strain>
    </source>
</reference>
<keyword evidence="3" id="KW-1185">Reference proteome</keyword>
<feature type="region of interest" description="Disordered" evidence="1">
    <location>
        <begin position="85"/>
        <end position="106"/>
    </location>
</feature>